<comment type="subcellular location">
    <subcellularLocation>
        <location evidence="1 6">Cytoplasm</location>
        <location evidence="1 6">Cytosol</location>
    </subcellularLocation>
</comment>
<evidence type="ECO:0000256" key="2">
    <source>
        <dbReference type="ARBA" id="ARBA00008787"/>
    </source>
</evidence>
<evidence type="ECO:0000313" key="8">
    <source>
        <dbReference type="Proteomes" id="UP000291469"/>
    </source>
</evidence>
<dbReference type="EMBL" id="CP036402">
    <property type="protein sequence ID" value="QBI21229.1"/>
    <property type="molecule type" value="Genomic_DNA"/>
</dbReference>
<keyword evidence="7" id="KW-0966">Cell projection</keyword>
<organism evidence="7 8">
    <name type="scientific">Egibacter rhizosphaerae</name>
    <dbReference type="NCBI Taxonomy" id="1670831"/>
    <lineage>
        <taxon>Bacteria</taxon>
        <taxon>Bacillati</taxon>
        <taxon>Actinomycetota</taxon>
        <taxon>Nitriliruptoria</taxon>
        <taxon>Egibacterales</taxon>
        <taxon>Egibacteraceae</taxon>
        <taxon>Egibacter</taxon>
    </lineage>
</organism>
<dbReference type="SUPFAM" id="SSF101116">
    <property type="entry name" value="Flagellar export chaperone FliS"/>
    <property type="match status" value="1"/>
</dbReference>
<name>A0A411YJD6_9ACTN</name>
<keyword evidence="7" id="KW-0282">Flagellum</keyword>
<keyword evidence="4 6" id="KW-1005">Bacterial flagellum biogenesis</keyword>
<sequence>MYGSQTPGTPGRNGANPYQTQAVETSSPQALVTMLYDRILTGILRAQNAEPEGDLETIHRELVRTQDILMELTITLDRERGGQIASNLASLYQWCRDEAIKANISKDLSSLDDIAFVIEELRDAWEAATSRLTSAAG</sequence>
<dbReference type="GO" id="GO:0044780">
    <property type="term" value="P:bacterial-type flagellum assembly"/>
    <property type="evidence" value="ECO:0007669"/>
    <property type="project" value="InterPro"/>
</dbReference>
<dbReference type="PANTHER" id="PTHR34773">
    <property type="entry name" value="FLAGELLAR SECRETION CHAPERONE FLIS"/>
    <property type="match status" value="1"/>
</dbReference>
<dbReference type="PIRSF" id="PIRSF039090">
    <property type="entry name" value="Flis"/>
    <property type="match status" value="1"/>
</dbReference>
<dbReference type="GO" id="GO:0071973">
    <property type="term" value="P:bacterial-type flagellum-dependent cell motility"/>
    <property type="evidence" value="ECO:0007669"/>
    <property type="project" value="TreeGrafter"/>
</dbReference>
<dbReference type="InterPro" id="IPR036584">
    <property type="entry name" value="FliS_sf"/>
</dbReference>
<gene>
    <name evidence="7" type="primary">fliS</name>
    <name evidence="7" type="ORF">ER308_17740</name>
</gene>
<dbReference type="NCBIfam" id="TIGR00208">
    <property type="entry name" value="fliS"/>
    <property type="match status" value="1"/>
</dbReference>
<dbReference type="AlphaFoldDB" id="A0A411YJD6"/>
<dbReference type="Pfam" id="PF02561">
    <property type="entry name" value="FliS"/>
    <property type="match status" value="1"/>
</dbReference>
<evidence type="ECO:0000256" key="6">
    <source>
        <dbReference type="PIRNR" id="PIRNR039090"/>
    </source>
</evidence>
<dbReference type="KEGG" id="erz:ER308_17740"/>
<dbReference type="RefSeq" id="WP_131156222.1">
    <property type="nucleotide sequence ID" value="NZ_CP036402.1"/>
</dbReference>
<keyword evidence="3 6" id="KW-0963">Cytoplasm</keyword>
<evidence type="ECO:0000256" key="5">
    <source>
        <dbReference type="ARBA" id="ARBA00023186"/>
    </source>
</evidence>
<dbReference type="Proteomes" id="UP000291469">
    <property type="component" value="Chromosome"/>
</dbReference>
<keyword evidence="5" id="KW-0143">Chaperone</keyword>
<dbReference type="Gene3D" id="1.20.120.340">
    <property type="entry name" value="Flagellar protein FliS"/>
    <property type="match status" value="1"/>
</dbReference>
<evidence type="ECO:0000256" key="4">
    <source>
        <dbReference type="ARBA" id="ARBA00022795"/>
    </source>
</evidence>
<proteinExistence type="inferred from homology"/>
<dbReference type="OrthoDB" id="3268516at2"/>
<evidence type="ECO:0000256" key="3">
    <source>
        <dbReference type="ARBA" id="ARBA00022490"/>
    </source>
</evidence>
<protein>
    <recommendedName>
        <fullName evidence="6">Flagellar secretion chaperone FliS</fullName>
    </recommendedName>
</protein>
<evidence type="ECO:0000313" key="7">
    <source>
        <dbReference type="EMBL" id="QBI21229.1"/>
    </source>
</evidence>
<dbReference type="GO" id="GO:0005829">
    <property type="term" value="C:cytosol"/>
    <property type="evidence" value="ECO:0007669"/>
    <property type="project" value="UniProtKB-SubCell"/>
</dbReference>
<accession>A0A411YJD6</accession>
<keyword evidence="7" id="KW-0969">Cilium</keyword>
<reference evidence="7 8" key="1">
    <citation type="submission" date="2019-01" db="EMBL/GenBank/DDBJ databases">
        <title>Egibacter rhizosphaerae EGI 80759T.</title>
        <authorList>
            <person name="Chen D.-D."/>
            <person name="Tian Y."/>
            <person name="Jiao J.-Y."/>
            <person name="Zhang X.-T."/>
            <person name="Zhang Y.-G."/>
            <person name="Zhang Y."/>
            <person name="Xiao M."/>
            <person name="Shu W.-S."/>
            <person name="Li W.-J."/>
        </authorList>
    </citation>
    <scope>NUCLEOTIDE SEQUENCE [LARGE SCALE GENOMIC DNA]</scope>
    <source>
        <strain evidence="7 8">EGI 80759</strain>
    </source>
</reference>
<evidence type="ECO:0000256" key="1">
    <source>
        <dbReference type="ARBA" id="ARBA00004514"/>
    </source>
</evidence>
<dbReference type="InterPro" id="IPR003713">
    <property type="entry name" value="FliS"/>
</dbReference>
<dbReference type="PANTHER" id="PTHR34773:SF1">
    <property type="entry name" value="FLAGELLAR SECRETION CHAPERONE FLIS"/>
    <property type="match status" value="1"/>
</dbReference>
<comment type="similarity">
    <text evidence="2 6">Belongs to the FliS family.</text>
</comment>
<dbReference type="CDD" id="cd16098">
    <property type="entry name" value="FliS"/>
    <property type="match status" value="1"/>
</dbReference>
<keyword evidence="8" id="KW-1185">Reference proteome</keyword>